<comment type="caution">
    <text evidence="1">The sequence shown here is derived from an EMBL/GenBank/DDBJ whole genome shotgun (WGS) entry which is preliminary data.</text>
</comment>
<protein>
    <submittedName>
        <fullName evidence="1">Uncharacterized protein</fullName>
    </submittedName>
</protein>
<dbReference type="AlphaFoldDB" id="A0AAV5QY48"/>
<evidence type="ECO:0000313" key="1">
    <source>
        <dbReference type="EMBL" id="GMM44099.1"/>
    </source>
</evidence>
<dbReference type="Proteomes" id="UP001378960">
    <property type="component" value="Unassembled WGS sequence"/>
</dbReference>
<name>A0AAV5QY48_PICKL</name>
<accession>A0AAV5QY48</accession>
<evidence type="ECO:0000313" key="2">
    <source>
        <dbReference type="Proteomes" id="UP001378960"/>
    </source>
</evidence>
<reference evidence="1 2" key="1">
    <citation type="journal article" date="2023" name="Elife">
        <title>Identification of key yeast species and microbe-microbe interactions impacting larval growth of Drosophila in the wild.</title>
        <authorList>
            <person name="Mure A."/>
            <person name="Sugiura Y."/>
            <person name="Maeda R."/>
            <person name="Honda K."/>
            <person name="Sakurai N."/>
            <person name="Takahashi Y."/>
            <person name="Watada M."/>
            <person name="Katoh T."/>
            <person name="Gotoh A."/>
            <person name="Gotoh Y."/>
            <person name="Taniguchi I."/>
            <person name="Nakamura K."/>
            <person name="Hayashi T."/>
            <person name="Katayama T."/>
            <person name="Uemura T."/>
            <person name="Hattori Y."/>
        </authorList>
    </citation>
    <scope>NUCLEOTIDE SEQUENCE [LARGE SCALE GENOMIC DNA]</scope>
    <source>
        <strain evidence="1 2">PK-24</strain>
    </source>
</reference>
<organism evidence="1 2">
    <name type="scientific">Pichia kluyveri</name>
    <name type="common">Yeast</name>
    <dbReference type="NCBI Taxonomy" id="36015"/>
    <lineage>
        <taxon>Eukaryota</taxon>
        <taxon>Fungi</taxon>
        <taxon>Dikarya</taxon>
        <taxon>Ascomycota</taxon>
        <taxon>Saccharomycotina</taxon>
        <taxon>Pichiomycetes</taxon>
        <taxon>Pichiales</taxon>
        <taxon>Pichiaceae</taxon>
        <taxon>Pichia</taxon>
    </lineage>
</organism>
<sequence>MSKRSATDLKLIIIVDCFHVEECYEKNRESGYQVYQNIAVANHNGGNTDQIIKKLYVEQIAILYELGKYVNSKTLDS</sequence>
<gene>
    <name evidence="1" type="ORF">DAPK24_006740</name>
</gene>
<keyword evidence="2" id="KW-1185">Reference proteome</keyword>
<dbReference type="EMBL" id="BTGB01000001">
    <property type="protein sequence ID" value="GMM44099.1"/>
    <property type="molecule type" value="Genomic_DNA"/>
</dbReference>
<proteinExistence type="predicted"/>